<protein>
    <submittedName>
        <fullName evidence="7">NADP-dependent mannitol dehydrogenase</fullName>
    </submittedName>
</protein>
<dbReference type="Pfam" id="PF00107">
    <property type="entry name" value="ADH_zinc_N"/>
    <property type="match status" value="1"/>
</dbReference>
<evidence type="ECO:0000313" key="8">
    <source>
        <dbReference type="Proteomes" id="UP000799753"/>
    </source>
</evidence>
<sequence>MSSQVPQSMKAIRYNKVKDYELVTLPVPTPKADEVLIKVRSCGICGTDLHIHDGDFESRMPVVTGHETSGEVVAIGSTVTGFSIGDRVTGDNSELCGHCHFCREGKLLFCENFSAHGVHFSLILQVVNGGFAEYCVFPAAKLFRFSVCSWEEASLFEAAACAVHGLDRLLPRPGSTALLLGIGPTSICLAQLLKLNGVQKLIIAARAGDKMELGKKLAIADEYLELDRNSDDANNQKWAAMHEKYPHGFDNVIDATGDPSMLNLAIDFCTKAGKVMFYGAYAPEDMIEISPGKIFRDEITILGSFSQMWCLPRAVEYLESRKVDVRGVVTHTFPLENFGDALDAVRTKKCIKATILP</sequence>
<dbReference type="CDD" id="cd08234">
    <property type="entry name" value="threonine_DH_like"/>
    <property type="match status" value="1"/>
</dbReference>
<keyword evidence="2 4" id="KW-0862">Zinc</keyword>
<dbReference type="InterPro" id="IPR050129">
    <property type="entry name" value="Zn_alcohol_dh"/>
</dbReference>
<keyword evidence="3" id="KW-0560">Oxidoreductase</keyword>
<keyword evidence="8" id="KW-1185">Reference proteome</keyword>
<dbReference type="InterPro" id="IPR013154">
    <property type="entry name" value="ADH-like_N"/>
</dbReference>
<evidence type="ECO:0000313" key="7">
    <source>
        <dbReference type="EMBL" id="KAF2638395.1"/>
    </source>
</evidence>
<dbReference type="Gene3D" id="3.40.50.720">
    <property type="entry name" value="NAD(P)-binding Rossmann-like Domain"/>
    <property type="match status" value="1"/>
</dbReference>
<evidence type="ECO:0000256" key="4">
    <source>
        <dbReference type="RuleBase" id="RU361277"/>
    </source>
</evidence>
<organism evidence="7 8">
    <name type="scientific">Massarina eburnea CBS 473.64</name>
    <dbReference type="NCBI Taxonomy" id="1395130"/>
    <lineage>
        <taxon>Eukaryota</taxon>
        <taxon>Fungi</taxon>
        <taxon>Dikarya</taxon>
        <taxon>Ascomycota</taxon>
        <taxon>Pezizomycotina</taxon>
        <taxon>Dothideomycetes</taxon>
        <taxon>Pleosporomycetidae</taxon>
        <taxon>Pleosporales</taxon>
        <taxon>Massarineae</taxon>
        <taxon>Massarinaceae</taxon>
        <taxon>Massarina</taxon>
    </lineage>
</organism>
<feature type="domain" description="Alcohol dehydrogenase-like C-terminal" evidence="5">
    <location>
        <begin position="187"/>
        <end position="308"/>
    </location>
</feature>
<evidence type="ECO:0000259" key="6">
    <source>
        <dbReference type="Pfam" id="PF08240"/>
    </source>
</evidence>
<evidence type="ECO:0000256" key="3">
    <source>
        <dbReference type="ARBA" id="ARBA00023002"/>
    </source>
</evidence>
<feature type="domain" description="Alcohol dehydrogenase-like N-terminal" evidence="6">
    <location>
        <begin position="32"/>
        <end position="144"/>
    </location>
</feature>
<dbReference type="InterPro" id="IPR013149">
    <property type="entry name" value="ADH-like_C"/>
</dbReference>
<dbReference type="PANTHER" id="PTHR43401">
    <property type="entry name" value="L-THREONINE 3-DEHYDROGENASE"/>
    <property type="match status" value="1"/>
</dbReference>
<dbReference type="PROSITE" id="PS00059">
    <property type="entry name" value="ADH_ZINC"/>
    <property type="match status" value="1"/>
</dbReference>
<comment type="similarity">
    <text evidence="4">Belongs to the zinc-containing alcohol dehydrogenase family.</text>
</comment>
<evidence type="ECO:0000256" key="2">
    <source>
        <dbReference type="ARBA" id="ARBA00022833"/>
    </source>
</evidence>
<comment type="cofactor">
    <cofactor evidence="4">
        <name>Zn(2+)</name>
        <dbReference type="ChEBI" id="CHEBI:29105"/>
    </cofactor>
</comment>
<evidence type="ECO:0000259" key="5">
    <source>
        <dbReference type="Pfam" id="PF00107"/>
    </source>
</evidence>
<dbReference type="PANTHER" id="PTHR43401:SF2">
    <property type="entry name" value="L-THREONINE 3-DEHYDROGENASE"/>
    <property type="match status" value="1"/>
</dbReference>
<dbReference type="AlphaFoldDB" id="A0A6A6RTE6"/>
<dbReference type="InterPro" id="IPR036291">
    <property type="entry name" value="NAD(P)-bd_dom_sf"/>
</dbReference>
<dbReference type="OrthoDB" id="256333at2759"/>
<dbReference type="InterPro" id="IPR002328">
    <property type="entry name" value="ADH_Zn_CS"/>
</dbReference>
<gene>
    <name evidence="7" type="ORF">P280DRAFT_529322</name>
</gene>
<accession>A0A6A6RTE6</accession>
<dbReference type="GO" id="GO:0008270">
    <property type="term" value="F:zinc ion binding"/>
    <property type="evidence" value="ECO:0007669"/>
    <property type="project" value="InterPro"/>
</dbReference>
<dbReference type="SUPFAM" id="SSF51735">
    <property type="entry name" value="NAD(P)-binding Rossmann-fold domains"/>
    <property type="match status" value="1"/>
</dbReference>
<dbReference type="GO" id="GO:0016491">
    <property type="term" value="F:oxidoreductase activity"/>
    <property type="evidence" value="ECO:0007669"/>
    <property type="project" value="UniProtKB-KW"/>
</dbReference>
<dbReference type="SUPFAM" id="SSF50129">
    <property type="entry name" value="GroES-like"/>
    <property type="match status" value="1"/>
</dbReference>
<evidence type="ECO:0000256" key="1">
    <source>
        <dbReference type="ARBA" id="ARBA00022723"/>
    </source>
</evidence>
<proteinExistence type="inferred from homology"/>
<dbReference type="Gene3D" id="3.90.180.10">
    <property type="entry name" value="Medium-chain alcohol dehydrogenases, catalytic domain"/>
    <property type="match status" value="1"/>
</dbReference>
<reference evidence="7" key="1">
    <citation type="journal article" date="2020" name="Stud. Mycol.">
        <title>101 Dothideomycetes genomes: a test case for predicting lifestyles and emergence of pathogens.</title>
        <authorList>
            <person name="Haridas S."/>
            <person name="Albert R."/>
            <person name="Binder M."/>
            <person name="Bloem J."/>
            <person name="Labutti K."/>
            <person name="Salamov A."/>
            <person name="Andreopoulos B."/>
            <person name="Baker S."/>
            <person name="Barry K."/>
            <person name="Bills G."/>
            <person name="Bluhm B."/>
            <person name="Cannon C."/>
            <person name="Castanera R."/>
            <person name="Culley D."/>
            <person name="Daum C."/>
            <person name="Ezra D."/>
            <person name="Gonzalez J."/>
            <person name="Henrissat B."/>
            <person name="Kuo A."/>
            <person name="Liang C."/>
            <person name="Lipzen A."/>
            <person name="Lutzoni F."/>
            <person name="Magnuson J."/>
            <person name="Mondo S."/>
            <person name="Nolan M."/>
            <person name="Ohm R."/>
            <person name="Pangilinan J."/>
            <person name="Park H.-J."/>
            <person name="Ramirez L."/>
            <person name="Alfaro M."/>
            <person name="Sun H."/>
            <person name="Tritt A."/>
            <person name="Yoshinaga Y."/>
            <person name="Zwiers L.-H."/>
            <person name="Turgeon B."/>
            <person name="Goodwin S."/>
            <person name="Spatafora J."/>
            <person name="Crous P."/>
            <person name="Grigoriev I."/>
        </authorList>
    </citation>
    <scope>NUCLEOTIDE SEQUENCE</scope>
    <source>
        <strain evidence="7">CBS 473.64</strain>
    </source>
</reference>
<keyword evidence="1 4" id="KW-0479">Metal-binding</keyword>
<dbReference type="InterPro" id="IPR011032">
    <property type="entry name" value="GroES-like_sf"/>
</dbReference>
<name>A0A6A6RTE6_9PLEO</name>
<dbReference type="EMBL" id="MU006790">
    <property type="protein sequence ID" value="KAF2638395.1"/>
    <property type="molecule type" value="Genomic_DNA"/>
</dbReference>
<dbReference type="Pfam" id="PF08240">
    <property type="entry name" value="ADH_N"/>
    <property type="match status" value="1"/>
</dbReference>
<dbReference type="Proteomes" id="UP000799753">
    <property type="component" value="Unassembled WGS sequence"/>
</dbReference>